<dbReference type="SUPFAM" id="SSF54001">
    <property type="entry name" value="Cysteine proteinases"/>
    <property type="match status" value="1"/>
</dbReference>
<keyword evidence="3" id="KW-0378">Hydrolase</keyword>
<evidence type="ECO:0000256" key="3">
    <source>
        <dbReference type="ARBA" id="ARBA00022801"/>
    </source>
</evidence>
<dbReference type="Pfam" id="PF02902">
    <property type="entry name" value="Peptidase_C48"/>
    <property type="match status" value="1"/>
</dbReference>
<dbReference type="EMBL" id="SDMP01000002">
    <property type="protein sequence ID" value="RYR71841.1"/>
    <property type="molecule type" value="Genomic_DNA"/>
</dbReference>
<reference evidence="7 8" key="1">
    <citation type="submission" date="2019-01" db="EMBL/GenBank/DDBJ databases">
        <title>Sequencing of cultivated peanut Arachis hypogaea provides insights into genome evolution and oil improvement.</title>
        <authorList>
            <person name="Chen X."/>
        </authorList>
    </citation>
    <scope>NUCLEOTIDE SEQUENCE [LARGE SCALE GENOMIC DNA]</scope>
    <source>
        <strain evidence="8">cv. Fuhuasheng</strain>
        <tissue evidence="7">Leaves</tissue>
    </source>
</reference>
<dbReference type="Gramene" id="arahy.Tifrunner.gnm2.ann2.Ah12g413800.1">
    <property type="protein sequence ID" value="arahy.Tifrunner.gnm2.ann2.Ah12g413800.1-CDS"/>
    <property type="gene ID" value="arahy.Tifrunner.gnm2.ann2.Ah12g413800"/>
</dbReference>
<dbReference type="PANTHER" id="PTHR12606:SF1">
    <property type="entry name" value="UBIQUITIN-LIKE-SPECIFIC PROTEASE 1A"/>
    <property type="match status" value="1"/>
</dbReference>
<feature type="domain" description="Ubiquitin-like protease family profile" evidence="6">
    <location>
        <begin position="374"/>
        <end position="549"/>
    </location>
</feature>
<organism evidence="7 8">
    <name type="scientific">Arachis hypogaea</name>
    <name type="common">Peanut</name>
    <dbReference type="NCBI Taxonomy" id="3818"/>
    <lineage>
        <taxon>Eukaryota</taxon>
        <taxon>Viridiplantae</taxon>
        <taxon>Streptophyta</taxon>
        <taxon>Embryophyta</taxon>
        <taxon>Tracheophyta</taxon>
        <taxon>Spermatophyta</taxon>
        <taxon>Magnoliopsida</taxon>
        <taxon>eudicotyledons</taxon>
        <taxon>Gunneridae</taxon>
        <taxon>Pentapetalae</taxon>
        <taxon>rosids</taxon>
        <taxon>fabids</taxon>
        <taxon>Fabales</taxon>
        <taxon>Fabaceae</taxon>
        <taxon>Papilionoideae</taxon>
        <taxon>50 kb inversion clade</taxon>
        <taxon>dalbergioids sensu lato</taxon>
        <taxon>Dalbergieae</taxon>
        <taxon>Pterocarpus clade</taxon>
        <taxon>Arachis</taxon>
    </lineage>
</organism>
<dbReference type="Proteomes" id="UP000289738">
    <property type="component" value="Chromosome A02"/>
</dbReference>
<dbReference type="InterPro" id="IPR003653">
    <property type="entry name" value="Peptidase_C48_C"/>
</dbReference>
<evidence type="ECO:0000313" key="7">
    <source>
        <dbReference type="EMBL" id="RYR71841.1"/>
    </source>
</evidence>
<dbReference type="GO" id="GO:0016926">
    <property type="term" value="P:protein desumoylation"/>
    <property type="evidence" value="ECO:0007669"/>
    <property type="project" value="TreeGrafter"/>
</dbReference>
<evidence type="ECO:0000256" key="1">
    <source>
        <dbReference type="ARBA" id="ARBA00005234"/>
    </source>
</evidence>
<evidence type="ECO:0000256" key="4">
    <source>
        <dbReference type="ARBA" id="ARBA00022807"/>
    </source>
</evidence>
<keyword evidence="8" id="KW-1185">Reference proteome</keyword>
<comment type="similarity">
    <text evidence="1">Belongs to the peptidase C48 family.</text>
</comment>
<dbReference type="InterPro" id="IPR038765">
    <property type="entry name" value="Papain-like_cys_pep_sf"/>
</dbReference>
<keyword evidence="4" id="KW-0788">Thiol protease</keyword>
<gene>
    <name evidence="7" type="ORF">Ahy_A02g006053</name>
</gene>
<dbReference type="AlphaFoldDB" id="A0A445E8R0"/>
<evidence type="ECO:0000259" key="6">
    <source>
        <dbReference type="PROSITE" id="PS50600"/>
    </source>
</evidence>
<feature type="region of interest" description="Disordered" evidence="5">
    <location>
        <begin position="180"/>
        <end position="206"/>
    </location>
</feature>
<dbReference type="Gene3D" id="3.40.395.10">
    <property type="entry name" value="Adenoviral Proteinase, Chain A"/>
    <property type="match status" value="1"/>
</dbReference>
<dbReference type="GO" id="GO:0016929">
    <property type="term" value="F:deSUMOylase activity"/>
    <property type="evidence" value="ECO:0007669"/>
    <property type="project" value="TreeGrafter"/>
</dbReference>
<sequence>MLSFSMYIYIGNNISRLTVCTHKFRKRFLRCSRRLSFGERPGDRIAEPPNKSFLRVPRSSSRCSASCARKRLKASPDCAPTQGEDDPVASAASCGSSYGAPTHECTPIAMSVVTSVSGMKTDIRRLSDAVSRHAAVVSEIRDAIKLLTGQRAHVLAGEPTKGRCGECECCRRTPAIKVPKRNHAPKKTSKTCRQGNIITGPEPKKGPVIDTNFTVDHIPFTTKRSKKQMRKPCKGRKEPRFGCTLTVVSFQYIFIELFSSAGYLQTHSMNVFQVDLTSDDGVGKSRGRTTPKPAVEATSPPGRQKRDVHPLDSTGVVNLSGQHSIHVEAIPKSMNLVFRPTEEMNLSLVDLAVAAYIFNQDLSESEVLVDVGDCFASRGALMTLAPKREVVDDVLNAVVRMLTNGSKRSCWFLPTIIMQAALCGRSLTSANMTSIRNNYMRSKVDQTTRIYQPMWSDQHWYLMIVDIPRMKLVYLDSLRDPREADARKTAIIRVALYLEGVTLGKSWLSGPEAMRPRFSTFEFEEPEVPQQQGDSMDCGVWVAQWMIREHLWQDYGVQHVYNATRMRLAVDLVMKSHNKLAEDAVSKAFRHWKQKLV</sequence>
<proteinExistence type="inferred from homology"/>
<dbReference type="PANTHER" id="PTHR12606">
    <property type="entry name" value="SENTRIN/SUMO-SPECIFIC PROTEASE"/>
    <property type="match status" value="1"/>
</dbReference>
<accession>A0A445E8R0</accession>
<evidence type="ECO:0000256" key="2">
    <source>
        <dbReference type="ARBA" id="ARBA00022670"/>
    </source>
</evidence>
<dbReference type="GO" id="GO:0006508">
    <property type="term" value="P:proteolysis"/>
    <property type="evidence" value="ECO:0007669"/>
    <property type="project" value="UniProtKB-KW"/>
</dbReference>
<comment type="caution">
    <text evidence="7">The sequence shown here is derived from an EMBL/GenBank/DDBJ whole genome shotgun (WGS) entry which is preliminary data.</text>
</comment>
<protein>
    <recommendedName>
        <fullName evidence="6">Ubiquitin-like protease family profile domain-containing protein</fullName>
    </recommendedName>
</protein>
<dbReference type="SMR" id="A0A445E8R0"/>
<feature type="region of interest" description="Disordered" evidence="5">
    <location>
        <begin position="281"/>
        <end position="310"/>
    </location>
</feature>
<evidence type="ECO:0000256" key="5">
    <source>
        <dbReference type="SAM" id="MobiDB-lite"/>
    </source>
</evidence>
<evidence type="ECO:0000313" key="8">
    <source>
        <dbReference type="Proteomes" id="UP000289738"/>
    </source>
</evidence>
<dbReference type="GO" id="GO:0005634">
    <property type="term" value="C:nucleus"/>
    <property type="evidence" value="ECO:0007669"/>
    <property type="project" value="TreeGrafter"/>
</dbReference>
<name>A0A445E8R0_ARAHY</name>
<feature type="compositionally biased region" description="Basic residues" evidence="5">
    <location>
        <begin position="180"/>
        <end position="190"/>
    </location>
</feature>
<dbReference type="PROSITE" id="PS50600">
    <property type="entry name" value="ULP_PROTEASE"/>
    <property type="match status" value="1"/>
</dbReference>
<keyword evidence="2" id="KW-0645">Protease</keyword>